<keyword evidence="2" id="KW-0808">Transferase</keyword>
<dbReference type="SUPFAM" id="SSF53383">
    <property type="entry name" value="PLP-dependent transferases"/>
    <property type="match status" value="1"/>
</dbReference>
<dbReference type="PANTHER" id="PTHR42858:SF1">
    <property type="entry name" value="LD15494P"/>
    <property type="match status" value="1"/>
</dbReference>
<organism evidence="2 3">
    <name type="scientific">Paractinoplanes bogorensis</name>
    <dbReference type="NCBI Taxonomy" id="1610840"/>
    <lineage>
        <taxon>Bacteria</taxon>
        <taxon>Bacillati</taxon>
        <taxon>Actinomycetota</taxon>
        <taxon>Actinomycetes</taxon>
        <taxon>Micromonosporales</taxon>
        <taxon>Micromonosporaceae</taxon>
        <taxon>Paractinoplanes</taxon>
    </lineage>
</organism>
<name>A0ABS5YQU4_9ACTN</name>
<dbReference type="InterPro" id="IPR004839">
    <property type="entry name" value="Aminotransferase_I/II_large"/>
</dbReference>
<dbReference type="InterPro" id="IPR015424">
    <property type="entry name" value="PyrdxlP-dep_Trfase"/>
</dbReference>
<dbReference type="Pfam" id="PF00155">
    <property type="entry name" value="Aminotran_1_2"/>
    <property type="match status" value="1"/>
</dbReference>
<dbReference type="Gene3D" id="3.90.1150.10">
    <property type="entry name" value="Aspartate Aminotransferase, domain 1"/>
    <property type="match status" value="1"/>
</dbReference>
<accession>A0ABS5YQU4</accession>
<dbReference type="CDD" id="cd00609">
    <property type="entry name" value="AAT_like"/>
    <property type="match status" value="1"/>
</dbReference>
<dbReference type="RefSeq" id="WP_215788325.1">
    <property type="nucleotide sequence ID" value="NZ_JAHKKG010000005.1"/>
</dbReference>
<evidence type="ECO:0000313" key="2">
    <source>
        <dbReference type="EMBL" id="MBU2665089.1"/>
    </source>
</evidence>
<dbReference type="GO" id="GO:0008483">
    <property type="term" value="F:transaminase activity"/>
    <property type="evidence" value="ECO:0007669"/>
    <property type="project" value="UniProtKB-KW"/>
</dbReference>
<dbReference type="InterPro" id="IPR015421">
    <property type="entry name" value="PyrdxlP-dep_Trfase_major"/>
</dbReference>
<dbReference type="Gene3D" id="3.40.640.10">
    <property type="entry name" value="Type I PLP-dependent aspartate aminotransferase-like (Major domain)"/>
    <property type="match status" value="1"/>
</dbReference>
<reference evidence="2 3" key="1">
    <citation type="submission" date="2021-06" db="EMBL/GenBank/DDBJ databases">
        <title>Actinoplanes lichenicola sp. nov., and Actinoplanes ovalisporus sp. nov., isolated from lichen in Thailand.</title>
        <authorList>
            <person name="Saeng-In P."/>
            <person name="Kanchanasin P."/>
            <person name="Yuki M."/>
            <person name="Kudo T."/>
            <person name="Ohkuma M."/>
            <person name="Phongsopitanun W."/>
            <person name="Tanasupawat S."/>
        </authorList>
    </citation>
    <scope>NUCLEOTIDE SEQUENCE [LARGE SCALE GENOMIC DNA]</scope>
    <source>
        <strain evidence="2 3">NBRC 110975</strain>
    </source>
</reference>
<comment type="caution">
    <text evidence="2">The sequence shown here is derived from an EMBL/GenBank/DDBJ whole genome shotgun (WGS) entry which is preliminary data.</text>
</comment>
<evidence type="ECO:0000259" key="1">
    <source>
        <dbReference type="Pfam" id="PF00155"/>
    </source>
</evidence>
<sequence>MTIVQFEHRDGILDLGWGHPLPSLLPAGAWAAATEEALRTYGWKALTYGHEPGPAPLREWIAAHVGDATPEQTFVTAGTSHGLALVTQLLTSPGDVVLVDSPTYHYAYKIFTDLHVRLIAVRAGDPDEVARAAREHDAAFLYLVPTFGNPTGRSLPGEQRRRLAASGLTIVEDDTYRELFYDRPASPALWSSGERIIRLGTFSKTVAPGLRLGWINAGPSTVIELARLGAVHSGGGVNHTTAMTMAVFGGSGAYGKHVLTLRQRYRAQRDALIPAADDRPDGGWFWWKELPDGIDAESLLPVAERYGVSFVPGTAFFLDGQSGHDRVRLSFSHLPPADLREAARRLDVAIRSVLGQ</sequence>
<dbReference type="InterPro" id="IPR015422">
    <property type="entry name" value="PyrdxlP-dep_Trfase_small"/>
</dbReference>
<keyword evidence="3" id="KW-1185">Reference proteome</keyword>
<protein>
    <submittedName>
        <fullName evidence="2">PLP-dependent aminotransferase family protein</fullName>
    </submittedName>
</protein>
<proteinExistence type="predicted"/>
<keyword evidence="2" id="KW-0032">Aminotransferase</keyword>
<evidence type="ECO:0000313" key="3">
    <source>
        <dbReference type="Proteomes" id="UP001519654"/>
    </source>
</evidence>
<feature type="domain" description="Aminotransferase class I/classII large" evidence="1">
    <location>
        <begin position="27"/>
        <end position="346"/>
    </location>
</feature>
<dbReference type="Proteomes" id="UP001519654">
    <property type="component" value="Unassembled WGS sequence"/>
</dbReference>
<dbReference type="EMBL" id="JAHKKG010000005">
    <property type="protein sequence ID" value="MBU2665089.1"/>
    <property type="molecule type" value="Genomic_DNA"/>
</dbReference>
<dbReference type="PANTHER" id="PTHR42858">
    <property type="entry name" value="AMINOTRANSFERASE"/>
    <property type="match status" value="1"/>
</dbReference>
<gene>
    <name evidence="2" type="ORF">KOI35_16425</name>
</gene>